<name>A0A8T2P0U6_9TELE</name>
<dbReference type="SUPFAM" id="SSF48452">
    <property type="entry name" value="TPR-like"/>
    <property type="match status" value="1"/>
</dbReference>
<accession>A0A8T2P0U6</accession>
<dbReference type="InterPro" id="IPR011990">
    <property type="entry name" value="TPR-like_helical_dom_sf"/>
</dbReference>
<dbReference type="SMART" id="SM00028">
    <property type="entry name" value="TPR"/>
    <property type="match status" value="4"/>
</dbReference>
<feature type="non-terminal residue" evidence="2">
    <location>
        <position position="1"/>
    </location>
</feature>
<evidence type="ECO:0000256" key="1">
    <source>
        <dbReference type="PROSITE-ProRule" id="PRU00339"/>
    </source>
</evidence>
<dbReference type="PANTHER" id="PTHR47050:SF2">
    <property type="entry name" value="TETRATRICOPEPTIDE REPEAT PROTEIN 24"/>
    <property type="match status" value="1"/>
</dbReference>
<dbReference type="InterPro" id="IPR019734">
    <property type="entry name" value="TPR_rpt"/>
</dbReference>
<dbReference type="PANTHER" id="PTHR47050">
    <property type="entry name" value="TETRATRICOPEPTIDE REPEAT PROTEIN 24"/>
    <property type="match status" value="1"/>
</dbReference>
<evidence type="ECO:0008006" key="4">
    <source>
        <dbReference type="Google" id="ProtNLM"/>
    </source>
</evidence>
<dbReference type="Proteomes" id="UP000824540">
    <property type="component" value="Unassembled WGS sequence"/>
</dbReference>
<evidence type="ECO:0000313" key="3">
    <source>
        <dbReference type="Proteomes" id="UP000824540"/>
    </source>
</evidence>
<sequence length="191" mass="21130">KLYNDLGLSFSQLQLFHEAAECFERAQPLAQAKPRRLAVVLQNLGAVHNTLGQYQQALEYHREAATLHGSLGSRSAQGQCFSNLAFALSQVGDHEEAGENYLHALQAFRDTGDYKGQWQACEGLGAARIRMGDPEKATLYYKQALGLLSKCKDCSSTVQERLVNKLSDALQYRLSLQSRQAHRRGPAPALP</sequence>
<feature type="non-terminal residue" evidence="2">
    <location>
        <position position="191"/>
    </location>
</feature>
<protein>
    <recommendedName>
        <fullName evidence="4">Tetratricopeptide repeat domain 24</fullName>
    </recommendedName>
</protein>
<dbReference type="AlphaFoldDB" id="A0A8T2P0U6"/>
<reference evidence="2" key="1">
    <citation type="thesis" date="2021" institute="BYU ScholarsArchive" country="Provo, UT, USA">
        <title>Applications of and Algorithms for Genome Assembly and Genomic Analyses with an Emphasis on Marine Teleosts.</title>
        <authorList>
            <person name="Pickett B.D."/>
        </authorList>
    </citation>
    <scope>NUCLEOTIDE SEQUENCE</scope>
    <source>
        <strain evidence="2">HI-2016</strain>
    </source>
</reference>
<keyword evidence="3" id="KW-1185">Reference proteome</keyword>
<dbReference type="Pfam" id="PF13424">
    <property type="entry name" value="TPR_12"/>
    <property type="match status" value="2"/>
</dbReference>
<dbReference type="InterPro" id="IPR024812">
    <property type="entry name" value="TPR_24"/>
</dbReference>
<proteinExistence type="predicted"/>
<evidence type="ECO:0000313" key="2">
    <source>
        <dbReference type="EMBL" id="KAG9345330.1"/>
    </source>
</evidence>
<organism evidence="2 3">
    <name type="scientific">Albula glossodonta</name>
    <name type="common">roundjaw bonefish</name>
    <dbReference type="NCBI Taxonomy" id="121402"/>
    <lineage>
        <taxon>Eukaryota</taxon>
        <taxon>Metazoa</taxon>
        <taxon>Chordata</taxon>
        <taxon>Craniata</taxon>
        <taxon>Vertebrata</taxon>
        <taxon>Euteleostomi</taxon>
        <taxon>Actinopterygii</taxon>
        <taxon>Neopterygii</taxon>
        <taxon>Teleostei</taxon>
        <taxon>Albuliformes</taxon>
        <taxon>Albulidae</taxon>
        <taxon>Albula</taxon>
    </lineage>
</organism>
<dbReference type="Gene3D" id="1.25.40.10">
    <property type="entry name" value="Tetratricopeptide repeat domain"/>
    <property type="match status" value="1"/>
</dbReference>
<gene>
    <name evidence="2" type="ORF">JZ751_009876</name>
</gene>
<dbReference type="EMBL" id="JAFBMS010000018">
    <property type="protein sequence ID" value="KAG9345330.1"/>
    <property type="molecule type" value="Genomic_DNA"/>
</dbReference>
<dbReference type="PROSITE" id="PS50005">
    <property type="entry name" value="TPR"/>
    <property type="match status" value="1"/>
</dbReference>
<keyword evidence="1" id="KW-0802">TPR repeat</keyword>
<dbReference type="OrthoDB" id="9991614at2759"/>
<comment type="caution">
    <text evidence="2">The sequence shown here is derived from an EMBL/GenBank/DDBJ whole genome shotgun (WGS) entry which is preliminary data.</text>
</comment>
<feature type="repeat" description="TPR" evidence="1">
    <location>
        <begin position="38"/>
        <end position="71"/>
    </location>
</feature>